<feature type="domain" description="Reverse transcriptase" evidence="12">
    <location>
        <begin position="99"/>
        <end position="278"/>
    </location>
</feature>
<dbReference type="InterPro" id="IPR012337">
    <property type="entry name" value="RNaseH-like_sf"/>
</dbReference>
<dbReference type="InterPro" id="IPR050951">
    <property type="entry name" value="Retrovirus_Pol_polyprotein"/>
</dbReference>
<dbReference type="Proteomes" id="UP000000763">
    <property type="component" value="Chromosome 3"/>
</dbReference>
<dbReference type="Gene3D" id="3.10.10.10">
    <property type="entry name" value="HIV Type 1 Reverse Transcriptase, subunit A, domain 1"/>
    <property type="match status" value="1"/>
</dbReference>
<evidence type="ECO:0000256" key="10">
    <source>
        <dbReference type="ARBA" id="ARBA00023172"/>
    </source>
</evidence>
<evidence type="ECO:0000256" key="9">
    <source>
        <dbReference type="ARBA" id="ARBA00023125"/>
    </source>
</evidence>
<dbReference type="FunFam" id="3.30.70.270:FF:000020">
    <property type="entry name" value="Transposon Tf2-6 polyprotein-like Protein"/>
    <property type="match status" value="1"/>
</dbReference>
<dbReference type="PANTHER" id="PTHR37984">
    <property type="entry name" value="PROTEIN CBG26694"/>
    <property type="match status" value="1"/>
</dbReference>
<keyword evidence="8" id="KW-0239">DNA-directed DNA polymerase</keyword>
<evidence type="ECO:0000259" key="12">
    <source>
        <dbReference type="PROSITE" id="PS50878"/>
    </source>
</evidence>
<dbReference type="Gene3D" id="3.30.70.270">
    <property type="match status" value="2"/>
</dbReference>
<dbReference type="GO" id="GO:0015074">
    <property type="term" value="P:DNA integration"/>
    <property type="evidence" value="ECO:0007669"/>
    <property type="project" value="UniProtKB-KW"/>
</dbReference>
<keyword evidence="3" id="KW-0064">Aspartyl protease</keyword>
<dbReference type="Pfam" id="PF17921">
    <property type="entry name" value="Integrase_H2C2"/>
    <property type="match status" value="1"/>
</dbReference>
<dbReference type="Gene3D" id="1.10.340.70">
    <property type="match status" value="1"/>
</dbReference>
<dbReference type="InterPro" id="IPR056924">
    <property type="entry name" value="SH3_Tf2-1"/>
</dbReference>
<dbReference type="GO" id="GO:0046872">
    <property type="term" value="F:metal ion binding"/>
    <property type="evidence" value="ECO:0007669"/>
    <property type="project" value="UniProtKB-KW"/>
</dbReference>
<dbReference type="PANTHER" id="PTHR37984:SF5">
    <property type="entry name" value="PROTEIN NYNRIN-LIKE"/>
    <property type="match status" value="1"/>
</dbReference>
<dbReference type="InterPro" id="IPR055357">
    <property type="entry name" value="LRR_At1g61320_AtMIF1"/>
</dbReference>
<evidence type="ECO:0000256" key="1">
    <source>
        <dbReference type="ARBA" id="ARBA00022670"/>
    </source>
</evidence>
<keyword evidence="5" id="KW-0460">Magnesium</keyword>
<dbReference type="InterPro" id="IPR041577">
    <property type="entry name" value="RT_RNaseH_2"/>
</dbReference>
<evidence type="ECO:0000313" key="14">
    <source>
        <dbReference type="EMBL" id="AAK98732.1"/>
    </source>
</evidence>
<dbReference type="InterPro" id="IPR043502">
    <property type="entry name" value="DNA/RNA_pol_sf"/>
</dbReference>
<gene>
    <name evidence="14" type="primary">OSJNBa0067N01.11</name>
</gene>
<reference evidence="15" key="1">
    <citation type="journal article" date="2005" name="Nature">
        <title>The map-based sequence of the rice genome.</title>
        <authorList>
            <consortium name="International rice genome sequencing project (IRGSP)"/>
            <person name="Matsumoto T."/>
            <person name="Wu J."/>
            <person name="Kanamori H."/>
            <person name="Katayose Y."/>
            <person name="Fujisawa M."/>
            <person name="Namiki N."/>
            <person name="Mizuno H."/>
            <person name="Yamamoto K."/>
            <person name="Antonio B.A."/>
            <person name="Baba T."/>
            <person name="Sakata K."/>
            <person name="Nagamura Y."/>
            <person name="Aoki H."/>
            <person name="Arikawa K."/>
            <person name="Arita K."/>
            <person name="Bito T."/>
            <person name="Chiden Y."/>
            <person name="Fujitsuka N."/>
            <person name="Fukunaka R."/>
            <person name="Hamada M."/>
            <person name="Harada C."/>
            <person name="Hayashi A."/>
            <person name="Hijishita S."/>
            <person name="Honda M."/>
            <person name="Hosokawa S."/>
            <person name="Ichikawa Y."/>
            <person name="Idonuma A."/>
            <person name="Iijima M."/>
            <person name="Ikeda M."/>
            <person name="Ikeno M."/>
            <person name="Ito K."/>
            <person name="Ito S."/>
            <person name="Ito T."/>
            <person name="Ito Y."/>
            <person name="Ito Y."/>
            <person name="Iwabuchi A."/>
            <person name="Kamiya K."/>
            <person name="Karasawa W."/>
            <person name="Kurita K."/>
            <person name="Katagiri S."/>
            <person name="Kikuta A."/>
            <person name="Kobayashi H."/>
            <person name="Kobayashi N."/>
            <person name="Machita K."/>
            <person name="Maehara T."/>
            <person name="Masukawa M."/>
            <person name="Mizubayashi T."/>
            <person name="Mukai Y."/>
            <person name="Nagasaki H."/>
            <person name="Nagata Y."/>
            <person name="Naito S."/>
            <person name="Nakashima M."/>
            <person name="Nakama Y."/>
            <person name="Nakamichi Y."/>
            <person name="Nakamura M."/>
            <person name="Meguro A."/>
            <person name="Negishi M."/>
            <person name="Ohta I."/>
            <person name="Ohta T."/>
            <person name="Okamoto M."/>
            <person name="Ono N."/>
            <person name="Saji S."/>
            <person name="Sakaguchi M."/>
            <person name="Sakai K."/>
            <person name="Shibata M."/>
            <person name="Shimokawa T."/>
            <person name="Song J."/>
            <person name="Takazaki Y."/>
            <person name="Terasawa K."/>
            <person name="Tsugane M."/>
            <person name="Tsuji K."/>
            <person name="Ueda S."/>
            <person name="Waki K."/>
            <person name="Yamagata H."/>
            <person name="Yamamoto M."/>
            <person name="Yamamoto S."/>
            <person name="Yamane H."/>
            <person name="Yoshiki S."/>
            <person name="Yoshihara R."/>
            <person name="Yukawa K."/>
            <person name="Zhong H."/>
            <person name="Yano M."/>
            <person name="Yuan Q."/>
            <person name="Ouyang S."/>
            <person name="Liu J."/>
            <person name="Jones K.M."/>
            <person name="Gansberger K."/>
            <person name="Moffat K."/>
            <person name="Hill J."/>
            <person name="Bera J."/>
            <person name="Fadrosh D."/>
            <person name="Jin S."/>
            <person name="Johri S."/>
            <person name="Kim M."/>
            <person name="Overton L."/>
            <person name="Reardon M."/>
            <person name="Tsitrin T."/>
            <person name="Vuong H."/>
            <person name="Weaver B."/>
            <person name="Ciecko A."/>
            <person name="Tallon L."/>
            <person name="Jackson J."/>
            <person name="Pai G."/>
            <person name="Aken S.V."/>
            <person name="Utterback T."/>
            <person name="Reidmuller S."/>
            <person name="Feldblyum T."/>
            <person name="Hsiao J."/>
            <person name="Zismann V."/>
            <person name="Iobst S."/>
            <person name="de Vazeille A.R."/>
            <person name="Buell C.R."/>
            <person name="Ying K."/>
            <person name="Li Y."/>
            <person name="Lu T."/>
            <person name="Huang Y."/>
            <person name="Zhao Q."/>
            <person name="Feng Q."/>
            <person name="Zhang L."/>
            <person name="Zhu J."/>
            <person name="Weng Q."/>
            <person name="Mu J."/>
            <person name="Lu Y."/>
            <person name="Fan D."/>
            <person name="Liu Y."/>
            <person name="Guan J."/>
            <person name="Zhang Y."/>
            <person name="Yu S."/>
            <person name="Liu X."/>
            <person name="Zhang Y."/>
            <person name="Hong G."/>
            <person name="Han B."/>
            <person name="Choisne N."/>
            <person name="Demange N."/>
            <person name="Orjeda G."/>
            <person name="Samain S."/>
            <person name="Cattolico L."/>
            <person name="Pelletier E."/>
            <person name="Couloux A."/>
            <person name="Segurens B."/>
            <person name="Wincker P."/>
            <person name="D'Hont A."/>
            <person name="Scarpelli C."/>
            <person name="Weissenbach J."/>
            <person name="Salanoubat M."/>
            <person name="Quetier F."/>
            <person name="Yu Y."/>
            <person name="Kim H.R."/>
            <person name="Rambo T."/>
            <person name="Currie J."/>
            <person name="Collura K."/>
            <person name="Luo M."/>
            <person name="Yang T."/>
            <person name="Ammiraju J.S.S."/>
            <person name="Engler F."/>
            <person name="Soderlund C."/>
            <person name="Wing R.A."/>
            <person name="Palmer L.E."/>
            <person name="de la Bastide M."/>
            <person name="Spiegel L."/>
            <person name="Nascimento L."/>
            <person name="Zutavern T."/>
            <person name="O'Shaughnessy A."/>
            <person name="Dike S."/>
            <person name="Dedhia N."/>
            <person name="Preston R."/>
            <person name="Balija V."/>
            <person name="McCombie W.R."/>
            <person name="Chow T."/>
            <person name="Chen H."/>
            <person name="Chung M."/>
            <person name="Chen C."/>
            <person name="Shaw J."/>
            <person name="Wu H."/>
            <person name="Hsiao K."/>
            <person name="Chao Y."/>
            <person name="Chu M."/>
            <person name="Cheng C."/>
            <person name="Hour A."/>
            <person name="Lee P."/>
            <person name="Lin S."/>
            <person name="Lin Y."/>
            <person name="Liou J."/>
            <person name="Liu S."/>
            <person name="Hsing Y."/>
            <person name="Raghuvanshi S."/>
            <person name="Mohanty A."/>
            <person name="Bharti A.K."/>
            <person name="Gaur A."/>
            <person name="Gupta V."/>
            <person name="Kumar D."/>
            <person name="Ravi V."/>
            <person name="Vij S."/>
            <person name="Kapur A."/>
            <person name="Khurana P."/>
            <person name="Khurana P."/>
            <person name="Khurana J.P."/>
            <person name="Tyagi A.K."/>
            <person name="Gaikwad K."/>
            <person name="Singh A."/>
            <person name="Dalal V."/>
            <person name="Srivastava S."/>
            <person name="Dixit A."/>
            <person name="Pal A.K."/>
            <person name="Ghazi I.A."/>
            <person name="Yadav M."/>
            <person name="Pandit A."/>
            <person name="Bhargava A."/>
            <person name="Sureshbabu K."/>
            <person name="Batra K."/>
            <person name="Sharma T.R."/>
            <person name="Mohapatra T."/>
            <person name="Singh N.K."/>
            <person name="Messing J."/>
            <person name="Nelson A.B."/>
            <person name="Fuks G."/>
            <person name="Kavchok S."/>
            <person name="Keizer G."/>
            <person name="Linton E."/>
            <person name="Llaca V."/>
            <person name="Song R."/>
            <person name="Tanyolac B."/>
            <person name="Young S."/>
            <person name="Ho-Il K."/>
            <person name="Hahn J.H."/>
            <person name="Sangsakoo G."/>
            <person name="Vanavichit A."/>
            <person name="de Mattos Luiz.A.T."/>
            <person name="Zimmer P.D."/>
            <person name="Malone G."/>
            <person name="Dellagostin O."/>
            <person name="de Oliveira A.C."/>
            <person name="Bevan M."/>
            <person name="Bancroft I."/>
            <person name="Minx P."/>
            <person name="Cordum H."/>
            <person name="Wilson R."/>
            <person name="Cheng Z."/>
            <person name="Jin W."/>
            <person name="Jiang J."/>
            <person name="Leong S.A."/>
            <person name="Iwama H."/>
            <person name="Gojobori T."/>
            <person name="Itoh T."/>
            <person name="Niimura Y."/>
            <person name="Fujii Y."/>
            <person name="Habara T."/>
            <person name="Sakai H."/>
            <person name="Sato Y."/>
            <person name="Wilson G."/>
            <person name="Kumar K."/>
            <person name="McCouch S."/>
            <person name="Juretic N."/>
            <person name="Hoen D."/>
            <person name="Wright S."/>
            <person name="Bruskiewich R."/>
            <person name="Bureau T."/>
            <person name="Miyao A."/>
            <person name="Hirochika H."/>
            <person name="Nishikawa T."/>
            <person name="Kadowaki K."/>
            <person name="Sugiura M."/>
            <person name="Burr B."/>
            <person name="Sasaki T."/>
        </authorList>
    </citation>
    <scope>NUCLEOTIDE SEQUENCE [LARGE SCALE GENOMIC DNA]</scope>
    <source>
        <strain evidence="15">cv. Nipponbare</strain>
    </source>
</reference>
<sequence>MARISSGKKIKGLMKTESVMHVLQIQKTDQTSDVVIPDSIKHVLDRFQEVFQEPTEMPPVRNCDHKIPLMEGASPVNLRPYRHTPALKDEIERQVTEMLQSGVIQNSNSAFSSPALLVKKKDGTWRLCIDYKHLNAITIKGKYPLPVIDELLDELSGAKYFSKLDLRAGYHQIRLQPGEEHKTAFQTHSGHYEYRVMSFGLTGAPATFQKAMNDTLATVLRKFTLVFFDDILIYSPDLPSHIQHLEQVLQLLQAQQWKVKLSKCSFAQQQLAYLGHIIGKDGVTTDPSKIADVLHWKIPQSVKQLRGFLGLAGYYRKFVRNFGTINKPLTQLLKKGVPFKWTAQMDEAFNALKQALVSAPVLALPDFSKTFTVETDACDMGIGAVLSQDRHPIAFVSKALGPKTRGLSTYEKEYLAILLAVDQWRSYLQHDEFVILTDHHNLMHITDQRLHTPLQHKAFTKLMGLQYKVCYRRGTSNAAADALSRRDEETNDQLWAVSECQPLWLTAVVKGYETDEQAQQLLTELALHPTAREHFHLVQGVLRYKGKIWIGHNLSLQQQLVTALHASPIGGHSGFPVTYQRVKALFAWPQMKKMIQQWVKNCTICQQAKPDLAKYPGLLQPLPIPEGAWQVVSLDFIEGLPKSERYNCILVVVDKFSRYAHFVPLSHPFSALDVAVSYMKNIYKLHGMPKVLISDRDKIFTSKLWEFLFLKSGIALHLSSAYHPQSDGQTKRVNQCLEMFLRCFTNAAPFKWVTWLHLAGYWYNTCFHSALNKTPFEVLYGHNPLQLGVTMETCAIPDLAVWLHERKLMAELLQQHLHRVQQKMKFHADKNRSFREFAVGDWVFLKLQPYVQKSVASRACHKLAFKFYGPFQILARVGTVAYKLQLPDDSTIHPVFHVSQLKVAHGFKHQVQSRLPKFLKSTVYPLQILDQRLIRKGNRTVSQVLVYWSDSVAEDATWEDREDLQQRFPMALAWGQATFQGEGVVKIFPDGEQENNTAELEIAAEQEIEETSIATAKKPIRARVPNPRYSGPMWAKWKNLPRRSMTCYDLTVDDFLPPRYHRVKRMWKEAKATFAAEKDALKLASKGPMDQRLADIYTTEDHNDRRIRIISVLEAILERYKRQAMRSYVKRVNAFLLPPDGVHRTIQKLRLHTFGRGWSVFIQRWIIATIGRWGVKDFELDVEEPGVSLNFRKILDGSQNVQLERLVLSNCIRYDPVFDCPLRFNVPTSRLKNLLVDNCKFGKIYLDVLPCLETFVCRGQQPTKLYYGEVPQLRHVWIEPMALPSPLSHLRKLFIANVPMIWDIFWIVALLDAAPVLESCHVHIDNTSEKMASWVDVQAQERQYHCLNELVGWQIGFVKHVVKASPWLRRVHLLDGHVVEDDEQVQTLRSAAAARSLGQPLTIRSDGFRGDKCTMLPPSQEAYDVCTVTGASSSKRGSAAYEAEKAAYLAARRSATEETKERMQQWTRRTRPLLESIMRRYERCAKRCAMRRYVKRVDAFLLPPPDDGVRRTIRKLRLQTRSGSGRWSECIQRWVTAAIGRWGAEDLELDVEEHRVDYDFRVLDECQSMRLKRLVLINCKPIGIFDCLMLRWLTKLELCKASYYGGASRILSNCVSLVDFSIRHCRSSQPILQFSVPDSGFKKLLVDNCEFVEIYLDSLPWLETFACRGVQPTEVYYGEVPRLRHVSLDYLKTKVEPSAVSNTTYRLSKFVMSMPSIESLVLQFKGPEVWIEPIALPSPLLHLKKLFIANVPMNWDIFWIVLLLDAAPALEPCHVHIDNGSVKMASWLEVQAQQHLYHRLKDLTIVGFSAVGWQIGFVKHVMKASPRLRRVHLIDGHVVEDDDEQVIGGLEVVPHQREWHEFERSEVLDDLRDGIYSPQLEIILIDNVTYHRTTDLNKLVSVQLHNTMICHISNQTYILEQRD</sequence>
<dbReference type="InterPro" id="IPR036397">
    <property type="entry name" value="RNaseH_sf"/>
</dbReference>
<dbReference type="PROSITE" id="PS50994">
    <property type="entry name" value="INTEGRASE"/>
    <property type="match status" value="1"/>
</dbReference>
<dbReference type="Pfam" id="PF17919">
    <property type="entry name" value="RT_RNaseH_2"/>
    <property type="match status" value="1"/>
</dbReference>
<dbReference type="GO" id="GO:0003677">
    <property type="term" value="F:DNA binding"/>
    <property type="evidence" value="ECO:0007669"/>
    <property type="project" value="UniProtKB-KW"/>
</dbReference>
<dbReference type="GO" id="GO:0004190">
    <property type="term" value="F:aspartic-type endopeptidase activity"/>
    <property type="evidence" value="ECO:0007669"/>
    <property type="project" value="UniProtKB-KW"/>
</dbReference>
<dbReference type="InterPro" id="IPR000477">
    <property type="entry name" value="RT_dom"/>
</dbReference>
<dbReference type="CDD" id="cd01647">
    <property type="entry name" value="RT_LTR"/>
    <property type="match status" value="1"/>
</dbReference>
<dbReference type="Gene3D" id="3.30.420.10">
    <property type="entry name" value="Ribonuclease H-like superfamily/Ribonuclease H"/>
    <property type="match status" value="1"/>
</dbReference>
<dbReference type="GO" id="GO:0003964">
    <property type="term" value="F:RNA-directed DNA polymerase activity"/>
    <property type="evidence" value="ECO:0007669"/>
    <property type="project" value="UniProtKB-KW"/>
</dbReference>
<keyword evidence="7" id="KW-0695">RNA-directed DNA polymerase</keyword>
<dbReference type="GO" id="GO:0006508">
    <property type="term" value="P:proteolysis"/>
    <property type="evidence" value="ECO:0007669"/>
    <property type="project" value="UniProtKB-KW"/>
</dbReference>
<reference evidence="15" key="2">
    <citation type="journal article" date="2008" name="Nucleic Acids Res.">
        <title>The rice annotation project database (RAP-DB): 2008 update.</title>
        <authorList>
            <consortium name="The rice annotation project (RAP)"/>
        </authorList>
    </citation>
    <scope>GENOME REANNOTATION</scope>
    <source>
        <strain evidence="15">cv. Nipponbare</strain>
    </source>
</reference>
<dbReference type="EMBL" id="AC090485">
    <property type="protein sequence ID" value="AAK98732.1"/>
    <property type="molecule type" value="Genomic_DNA"/>
</dbReference>
<keyword evidence="2" id="KW-0479">Metal-binding</keyword>
<keyword evidence="1" id="KW-0645">Protease</keyword>
<name>Q947Y5_ORYSJ</name>
<evidence type="ECO:0000256" key="4">
    <source>
        <dbReference type="ARBA" id="ARBA00022801"/>
    </source>
</evidence>
<keyword evidence="9" id="KW-0238">DNA-binding</keyword>
<evidence type="ECO:0000256" key="5">
    <source>
        <dbReference type="ARBA" id="ARBA00022842"/>
    </source>
</evidence>
<dbReference type="HOGENOM" id="CLU_042356_0_0_1"/>
<dbReference type="PROSITE" id="PS50878">
    <property type="entry name" value="RT_POL"/>
    <property type="match status" value="1"/>
</dbReference>
<keyword evidence="6" id="KW-0229">DNA integration</keyword>
<dbReference type="CDD" id="cd09274">
    <property type="entry name" value="RNase_HI_RT_Ty3"/>
    <property type="match status" value="1"/>
</dbReference>
<dbReference type="InterPro" id="IPR016197">
    <property type="entry name" value="Chromo-like_dom_sf"/>
</dbReference>
<dbReference type="SUPFAM" id="SSF53098">
    <property type="entry name" value="Ribonuclease H-like"/>
    <property type="match status" value="1"/>
</dbReference>
<dbReference type="InterPro" id="IPR043128">
    <property type="entry name" value="Rev_trsase/Diguanyl_cyclase"/>
</dbReference>
<dbReference type="SUPFAM" id="SSF52047">
    <property type="entry name" value="RNI-like"/>
    <property type="match status" value="1"/>
</dbReference>
<dbReference type="GO" id="GO:0006310">
    <property type="term" value="P:DNA recombination"/>
    <property type="evidence" value="ECO:0007669"/>
    <property type="project" value="UniProtKB-KW"/>
</dbReference>
<evidence type="ECO:0000259" key="13">
    <source>
        <dbReference type="PROSITE" id="PS50994"/>
    </source>
</evidence>
<dbReference type="Pfam" id="PF23622">
    <property type="entry name" value="LRR_At1g61320_AtMIF1"/>
    <property type="match status" value="1"/>
</dbReference>
<keyword evidence="8" id="KW-0548">Nucleotidyltransferase</keyword>
<dbReference type="InterPro" id="IPR041588">
    <property type="entry name" value="Integrase_H2C2"/>
</dbReference>
<evidence type="ECO:0000256" key="6">
    <source>
        <dbReference type="ARBA" id="ARBA00022908"/>
    </source>
</evidence>
<protein>
    <submittedName>
        <fullName evidence="14">Retroelement</fullName>
    </submittedName>
</protein>
<keyword evidence="10" id="KW-0233">DNA recombination</keyword>
<evidence type="ECO:0000313" key="15">
    <source>
        <dbReference type="Proteomes" id="UP000000763"/>
    </source>
</evidence>
<keyword evidence="4" id="KW-0378">Hydrolase</keyword>
<dbReference type="SUPFAM" id="SSF56672">
    <property type="entry name" value="DNA/RNA polymerases"/>
    <property type="match status" value="1"/>
</dbReference>
<organism evidence="14 15">
    <name type="scientific">Oryza sativa subsp. japonica</name>
    <name type="common">Rice</name>
    <dbReference type="NCBI Taxonomy" id="39947"/>
    <lineage>
        <taxon>Eukaryota</taxon>
        <taxon>Viridiplantae</taxon>
        <taxon>Streptophyta</taxon>
        <taxon>Embryophyta</taxon>
        <taxon>Tracheophyta</taxon>
        <taxon>Spermatophyta</taxon>
        <taxon>Magnoliopsida</taxon>
        <taxon>Liliopsida</taxon>
        <taxon>Poales</taxon>
        <taxon>Poaceae</taxon>
        <taxon>BOP clade</taxon>
        <taxon>Oryzoideae</taxon>
        <taxon>Oryzeae</taxon>
        <taxon>Oryzinae</taxon>
        <taxon>Oryza</taxon>
        <taxon>Oryza sativa</taxon>
    </lineage>
</organism>
<dbReference type="InterPro" id="IPR001584">
    <property type="entry name" value="Integrase_cat-core"/>
</dbReference>
<dbReference type="Pfam" id="PF24626">
    <property type="entry name" value="SH3_Tf2-1"/>
    <property type="match status" value="1"/>
</dbReference>
<proteinExistence type="predicted"/>
<keyword evidence="8" id="KW-0808">Transferase</keyword>
<feature type="domain" description="Integrase catalytic" evidence="13">
    <location>
        <begin position="619"/>
        <end position="783"/>
    </location>
</feature>
<evidence type="ECO:0000256" key="7">
    <source>
        <dbReference type="ARBA" id="ARBA00022918"/>
    </source>
</evidence>
<dbReference type="Pfam" id="PF00078">
    <property type="entry name" value="RVT_1"/>
    <property type="match status" value="1"/>
</dbReference>
<accession>Q947Y5</accession>
<evidence type="ECO:0000256" key="8">
    <source>
        <dbReference type="ARBA" id="ARBA00022932"/>
    </source>
</evidence>
<evidence type="ECO:0000256" key="2">
    <source>
        <dbReference type="ARBA" id="ARBA00022723"/>
    </source>
</evidence>
<dbReference type="GO" id="GO:0003887">
    <property type="term" value="F:DNA-directed DNA polymerase activity"/>
    <property type="evidence" value="ECO:0007669"/>
    <property type="project" value="UniProtKB-KW"/>
</dbReference>
<evidence type="ECO:0000256" key="11">
    <source>
        <dbReference type="ARBA" id="ARBA00023268"/>
    </source>
</evidence>
<evidence type="ECO:0000256" key="3">
    <source>
        <dbReference type="ARBA" id="ARBA00022750"/>
    </source>
</evidence>
<dbReference type="SUPFAM" id="SSF54160">
    <property type="entry name" value="Chromo domain-like"/>
    <property type="match status" value="1"/>
</dbReference>
<keyword evidence="11" id="KW-0511">Multifunctional enzyme</keyword>